<dbReference type="EMBL" id="BAAANY010000020">
    <property type="protein sequence ID" value="GAA1693517.1"/>
    <property type="molecule type" value="Genomic_DNA"/>
</dbReference>
<comment type="caution">
    <text evidence="1">The sequence shown here is derived from an EMBL/GenBank/DDBJ whole genome shotgun (WGS) entry which is preliminary data.</text>
</comment>
<dbReference type="RefSeq" id="WP_344312764.1">
    <property type="nucleotide sequence ID" value="NZ_BAAANY010000020.1"/>
</dbReference>
<proteinExistence type="predicted"/>
<evidence type="ECO:0000313" key="2">
    <source>
        <dbReference type="Proteomes" id="UP001500618"/>
    </source>
</evidence>
<accession>A0ABN2HTW8</accession>
<protein>
    <submittedName>
        <fullName evidence="1">Uncharacterized protein</fullName>
    </submittedName>
</protein>
<sequence length="215" mass="23354">MSEFSDDLDVALERVIHASKVHLDAVRSGHEPAIAEAFSELAAASEVYGARLRSATGEVTPWRPVRASRRKPDPATLVHDGMTVSVRKRRDYTVPNVDDLLAAATDIRNDTFSAGGADVHWSDLDADISDVGEAIYELLQAADGSLAGLDIPELWAGAGLIMVNAVPRPLDLTEDDDQEDLPFLLGRRTAVLMRIDEQVQPADPEQRDPFDDDGA</sequence>
<name>A0ABN2HTW8_9ACTN</name>
<keyword evidence="2" id="KW-1185">Reference proteome</keyword>
<dbReference type="Proteomes" id="UP001500618">
    <property type="component" value="Unassembled WGS sequence"/>
</dbReference>
<reference evidence="2" key="1">
    <citation type="journal article" date="2019" name="Int. J. Syst. Evol. Microbiol.">
        <title>The Global Catalogue of Microorganisms (GCM) 10K type strain sequencing project: providing services to taxonomists for standard genome sequencing and annotation.</title>
        <authorList>
            <consortium name="The Broad Institute Genomics Platform"/>
            <consortium name="The Broad Institute Genome Sequencing Center for Infectious Disease"/>
            <person name="Wu L."/>
            <person name="Ma J."/>
        </authorList>
    </citation>
    <scope>NUCLEOTIDE SEQUENCE [LARGE SCALE GENOMIC DNA]</scope>
    <source>
        <strain evidence="2">JCM 14718</strain>
    </source>
</reference>
<evidence type="ECO:0000313" key="1">
    <source>
        <dbReference type="EMBL" id="GAA1693517.1"/>
    </source>
</evidence>
<gene>
    <name evidence="1" type="ORF">GCM10009765_48480</name>
</gene>
<organism evidence="1 2">
    <name type="scientific">Fodinicola feengrottensis</name>
    <dbReference type="NCBI Taxonomy" id="435914"/>
    <lineage>
        <taxon>Bacteria</taxon>
        <taxon>Bacillati</taxon>
        <taxon>Actinomycetota</taxon>
        <taxon>Actinomycetes</taxon>
        <taxon>Mycobacteriales</taxon>
        <taxon>Fodinicola</taxon>
    </lineage>
</organism>